<dbReference type="EMBL" id="APJW01000001">
    <property type="protein sequence ID" value="EQM63200.1"/>
    <property type="molecule type" value="Genomic_DNA"/>
</dbReference>
<comment type="caution">
    <text evidence="2">The sequence shown here is derived from an EMBL/GenBank/DDBJ whole genome shotgun (WGS) entry which is preliminary data.</text>
</comment>
<evidence type="ECO:0000313" key="3">
    <source>
        <dbReference type="Proteomes" id="UP000016064"/>
    </source>
</evidence>
<sequence>MTLYLGLNKQTAKKYQADFLPILRVSPYSLNCPQLRKASKYLEKSTHVIITSPSSTSLFISKMKRAHSLRSLREKYYICIGQATEQRLKNLVPKAKIITAKEETSEGIVPILKSCSRDCYFLYPHSALSRPIIKKFLQEEHRKHFAYAHYNVRPVALSVRVFGKYKNIILTSPSGVRAYARIFPNLPNKHHWCLGPITFNEFKKIYNHPPLLFSN</sequence>
<keyword evidence="3" id="KW-1185">Reference proteome</keyword>
<reference evidence="2 3" key="1">
    <citation type="submission" date="2013-07" db="EMBL/GenBank/DDBJ databases">
        <title>Isolation of a new Chlamydia species from the feral Sacred Ibis (Threskiornis aethiopicus): Chlamydia ibidis.</title>
        <authorList>
            <person name="Vorimore F."/>
            <person name="Hsia R.-C."/>
            <person name="Huot-Creasy H."/>
            <person name="Bastian S."/>
            <person name="Deruyter L."/>
            <person name="Passet A."/>
            <person name="Sachse K."/>
            <person name="Bavoil P."/>
            <person name="Myers G."/>
            <person name="Laroucau K."/>
        </authorList>
    </citation>
    <scope>NUCLEOTIDE SEQUENCE [LARGE SCALE GENOMIC DNA]</scope>
    <source>
        <strain evidence="2 3">10-1398/6</strain>
    </source>
</reference>
<organism evidence="2 3">
    <name type="scientific">Chlamydia ibidis 10-1398/6</name>
    <dbReference type="NCBI Taxonomy" id="1046581"/>
    <lineage>
        <taxon>Bacteria</taxon>
        <taxon>Pseudomonadati</taxon>
        <taxon>Chlamydiota</taxon>
        <taxon>Chlamydiia</taxon>
        <taxon>Chlamydiales</taxon>
        <taxon>Chlamydiaceae</taxon>
        <taxon>Chlamydia/Chlamydophila group</taxon>
        <taxon>Chlamydia</taxon>
    </lineage>
</organism>
<gene>
    <name evidence="2" type="ORF">H359_0304</name>
</gene>
<dbReference type="Pfam" id="PF02602">
    <property type="entry name" value="HEM4"/>
    <property type="match status" value="1"/>
</dbReference>
<evidence type="ECO:0000313" key="2">
    <source>
        <dbReference type="EMBL" id="EQM63200.1"/>
    </source>
</evidence>
<dbReference type="InterPro" id="IPR003754">
    <property type="entry name" value="4pyrrol_synth_uPrphyn_synth"/>
</dbReference>
<name>A0ABP2XFD7_9CHLA</name>
<dbReference type="RefSeq" id="WP_020370945.1">
    <property type="nucleotide sequence ID" value="NZ_APJW01000001.1"/>
</dbReference>
<dbReference type="InterPro" id="IPR036108">
    <property type="entry name" value="4pyrrol_syn_uPrphyn_synt_sf"/>
</dbReference>
<protein>
    <submittedName>
        <fullName evidence="2">Uroporphyrinogen-III synthase HemD family protein</fullName>
    </submittedName>
</protein>
<proteinExistence type="predicted"/>
<dbReference type="Gene3D" id="3.40.50.10090">
    <property type="match status" value="2"/>
</dbReference>
<evidence type="ECO:0000259" key="1">
    <source>
        <dbReference type="Pfam" id="PF02602"/>
    </source>
</evidence>
<dbReference type="CDD" id="cd06578">
    <property type="entry name" value="HemD"/>
    <property type="match status" value="1"/>
</dbReference>
<dbReference type="Proteomes" id="UP000016064">
    <property type="component" value="Unassembled WGS sequence"/>
</dbReference>
<feature type="domain" description="Tetrapyrrole biosynthesis uroporphyrinogen III synthase" evidence="1">
    <location>
        <begin position="15"/>
        <end position="204"/>
    </location>
</feature>
<accession>A0ABP2XFD7</accession>
<dbReference type="SUPFAM" id="SSF69618">
    <property type="entry name" value="HemD-like"/>
    <property type="match status" value="1"/>
</dbReference>